<dbReference type="InterPro" id="IPR001356">
    <property type="entry name" value="HD"/>
</dbReference>
<dbReference type="PROSITE" id="PS50071">
    <property type="entry name" value="HOMEOBOX_2"/>
    <property type="match status" value="1"/>
</dbReference>
<reference evidence="12 13" key="1">
    <citation type="submission" date="2024-11" db="EMBL/GenBank/DDBJ databases">
        <title>Adaptive evolution of stress response genes in parasites aligns with host niche diversity.</title>
        <authorList>
            <person name="Hahn C."/>
            <person name="Resl P."/>
        </authorList>
    </citation>
    <scope>NUCLEOTIDE SEQUENCE [LARGE SCALE GENOMIC DNA]</scope>
    <source>
        <strain evidence="12">EGGRZ-B1_66</strain>
        <tissue evidence="12">Body</tissue>
    </source>
</reference>
<evidence type="ECO:0000256" key="1">
    <source>
        <dbReference type="ARBA" id="ARBA00004123"/>
    </source>
</evidence>
<feature type="domain" description="Homeobox" evidence="11">
    <location>
        <begin position="211"/>
        <end position="262"/>
    </location>
</feature>
<evidence type="ECO:0000259" key="11">
    <source>
        <dbReference type="PROSITE" id="PS50071"/>
    </source>
</evidence>
<evidence type="ECO:0000313" key="13">
    <source>
        <dbReference type="Proteomes" id="UP001626550"/>
    </source>
</evidence>
<sequence length="334" mass="38552">MDWSGNDSSAHYWTDPDYSVQHVGGPKSKLNFGEDFPSLPQMYGNDIQLSLPNCATGIVLNMDQVACICEVLLEANDGKRLQKLVDSIPEHMFSFLRLASPTNLSTDEKITIPSSPENTRKISRDQQVLAKMAAVTSFHKNDFQLVYSILNGFLFEGRHHAFLQQLWYQAHYAETQMTRGRMLGAVDKYRIRRKYPLPKTIWDGEETVYCFKERSRATLKASYQANKYPTPEEKRLLAKQTGLTLTQVSNWFKNRRQRDRTPSCETDREEDDQFTNFDSWLPIDDRRSSSPKSYNIAEHNFQSPHYLHEATSYNLSGANWTQPNSSIQQTEIPF</sequence>
<evidence type="ECO:0000256" key="10">
    <source>
        <dbReference type="RuleBase" id="RU000682"/>
    </source>
</evidence>
<evidence type="ECO:0000256" key="8">
    <source>
        <dbReference type="ARBA" id="ARBA00023242"/>
    </source>
</evidence>
<feature type="DNA-binding region" description="Homeobox" evidence="9">
    <location>
        <begin position="213"/>
        <end position="263"/>
    </location>
</feature>
<comment type="subcellular location">
    <subcellularLocation>
        <location evidence="2">Cytoplasm</location>
    </subcellularLocation>
    <subcellularLocation>
        <location evidence="1 9 10">Nucleus</location>
    </subcellularLocation>
</comment>
<accession>A0ABD2QLY5</accession>
<dbReference type="InterPro" id="IPR017970">
    <property type="entry name" value="Homeobox_CS"/>
</dbReference>
<keyword evidence="13" id="KW-1185">Reference proteome</keyword>
<dbReference type="Pfam" id="PF16878">
    <property type="entry name" value="SIX1_SD"/>
    <property type="match status" value="1"/>
</dbReference>
<dbReference type="InterPro" id="IPR031701">
    <property type="entry name" value="SIX1_SD"/>
</dbReference>
<dbReference type="GO" id="GO:0005634">
    <property type="term" value="C:nucleus"/>
    <property type="evidence" value="ECO:0007669"/>
    <property type="project" value="UniProtKB-SubCell"/>
</dbReference>
<keyword evidence="6 9" id="KW-0371">Homeobox</keyword>
<dbReference type="Proteomes" id="UP001626550">
    <property type="component" value="Unassembled WGS sequence"/>
</dbReference>
<keyword evidence="8 9" id="KW-0539">Nucleus</keyword>
<proteinExistence type="predicted"/>
<dbReference type="Pfam" id="PF00046">
    <property type="entry name" value="Homeodomain"/>
    <property type="match status" value="1"/>
</dbReference>
<evidence type="ECO:0000313" key="12">
    <source>
        <dbReference type="EMBL" id="KAL3320551.1"/>
    </source>
</evidence>
<evidence type="ECO:0000256" key="6">
    <source>
        <dbReference type="ARBA" id="ARBA00023155"/>
    </source>
</evidence>
<gene>
    <name evidence="12" type="primary">SIX5</name>
    <name evidence="12" type="ORF">Ciccas_000755</name>
</gene>
<dbReference type="InterPro" id="IPR009057">
    <property type="entry name" value="Homeodomain-like_sf"/>
</dbReference>
<evidence type="ECO:0000256" key="9">
    <source>
        <dbReference type="PROSITE-ProRule" id="PRU00108"/>
    </source>
</evidence>
<name>A0ABD2QLY5_9PLAT</name>
<keyword evidence="3" id="KW-0217">Developmental protein</keyword>
<dbReference type="GO" id="GO:0005737">
    <property type="term" value="C:cytoplasm"/>
    <property type="evidence" value="ECO:0007669"/>
    <property type="project" value="UniProtKB-SubCell"/>
</dbReference>
<keyword evidence="4" id="KW-0805">Transcription regulation</keyword>
<dbReference type="SUPFAM" id="SSF46689">
    <property type="entry name" value="Homeodomain-like"/>
    <property type="match status" value="1"/>
</dbReference>
<keyword evidence="5 9" id="KW-0238">DNA-binding</keyword>
<dbReference type="CDD" id="cd00086">
    <property type="entry name" value="homeodomain"/>
    <property type="match status" value="1"/>
</dbReference>
<dbReference type="PROSITE" id="PS00027">
    <property type="entry name" value="HOMEOBOX_1"/>
    <property type="match status" value="1"/>
</dbReference>
<protein>
    <submittedName>
        <fullName evidence="12">SIX homeobox</fullName>
    </submittedName>
</protein>
<keyword evidence="7" id="KW-0804">Transcription</keyword>
<dbReference type="SMART" id="SM00389">
    <property type="entry name" value="HOX"/>
    <property type="match status" value="1"/>
</dbReference>
<organism evidence="12 13">
    <name type="scientific">Cichlidogyrus casuarinus</name>
    <dbReference type="NCBI Taxonomy" id="1844966"/>
    <lineage>
        <taxon>Eukaryota</taxon>
        <taxon>Metazoa</taxon>
        <taxon>Spiralia</taxon>
        <taxon>Lophotrochozoa</taxon>
        <taxon>Platyhelminthes</taxon>
        <taxon>Monogenea</taxon>
        <taxon>Monopisthocotylea</taxon>
        <taxon>Dactylogyridea</taxon>
        <taxon>Ancyrocephalidae</taxon>
        <taxon>Cichlidogyrus</taxon>
    </lineage>
</organism>
<dbReference type="FunFam" id="1.10.10.60:FF:000085">
    <property type="entry name" value="SIX homeobox 5"/>
    <property type="match status" value="1"/>
</dbReference>
<evidence type="ECO:0000256" key="7">
    <source>
        <dbReference type="ARBA" id="ARBA00023163"/>
    </source>
</evidence>
<evidence type="ECO:0000256" key="3">
    <source>
        <dbReference type="ARBA" id="ARBA00022473"/>
    </source>
</evidence>
<dbReference type="PANTHER" id="PTHR10390:SF44">
    <property type="entry name" value="SIX HOMEOBOX 4"/>
    <property type="match status" value="1"/>
</dbReference>
<dbReference type="GO" id="GO:0003677">
    <property type="term" value="F:DNA binding"/>
    <property type="evidence" value="ECO:0007669"/>
    <property type="project" value="UniProtKB-UniRule"/>
</dbReference>
<dbReference type="Gene3D" id="1.10.10.60">
    <property type="entry name" value="Homeodomain-like"/>
    <property type="match status" value="1"/>
</dbReference>
<evidence type="ECO:0000256" key="2">
    <source>
        <dbReference type="ARBA" id="ARBA00004496"/>
    </source>
</evidence>
<evidence type="ECO:0000256" key="5">
    <source>
        <dbReference type="ARBA" id="ARBA00023125"/>
    </source>
</evidence>
<comment type="caution">
    <text evidence="12">The sequence shown here is derived from an EMBL/GenBank/DDBJ whole genome shotgun (WGS) entry which is preliminary data.</text>
</comment>
<dbReference type="EMBL" id="JBJKFK010000044">
    <property type="protein sequence ID" value="KAL3320551.1"/>
    <property type="molecule type" value="Genomic_DNA"/>
</dbReference>
<evidence type="ECO:0000256" key="4">
    <source>
        <dbReference type="ARBA" id="ARBA00023015"/>
    </source>
</evidence>
<dbReference type="PANTHER" id="PTHR10390">
    <property type="entry name" value="HOMEOBOX PROTEIN SIX"/>
    <property type="match status" value="1"/>
</dbReference>
<dbReference type="AlphaFoldDB" id="A0ABD2QLY5"/>